<evidence type="ECO:0000313" key="7">
    <source>
        <dbReference type="Proteomes" id="UP000177798"/>
    </source>
</evidence>
<dbReference type="Proteomes" id="UP000177798">
    <property type="component" value="Chromosome 5"/>
</dbReference>
<evidence type="ECO:0000256" key="3">
    <source>
        <dbReference type="ARBA" id="ARBA00022679"/>
    </source>
</evidence>
<dbReference type="KEGG" id="ssl:SS1G_12248"/>
<evidence type="ECO:0000256" key="2">
    <source>
        <dbReference type="ARBA" id="ARBA00012452"/>
    </source>
</evidence>
<dbReference type="PROSITE" id="PS50404">
    <property type="entry name" value="GST_NTER"/>
    <property type="match status" value="1"/>
</dbReference>
<proteinExistence type="inferred from homology"/>
<dbReference type="EC" id="2.5.1.18" evidence="2"/>
<dbReference type="AlphaFoldDB" id="A0A1D9Q3B7"/>
<comment type="similarity">
    <text evidence="1">Belongs to the GST superfamily.</text>
</comment>
<keyword evidence="3" id="KW-0808">Transferase</keyword>
<dbReference type="OMA" id="WHERMVE"/>
<evidence type="ECO:0000259" key="5">
    <source>
        <dbReference type="PROSITE" id="PS50404"/>
    </source>
</evidence>
<dbReference type="PANTHER" id="PTHR44051">
    <property type="entry name" value="GLUTATHIONE S-TRANSFERASE-RELATED"/>
    <property type="match status" value="1"/>
</dbReference>
<dbReference type="Gene3D" id="1.20.1050.130">
    <property type="match status" value="1"/>
</dbReference>
<evidence type="ECO:0000256" key="4">
    <source>
        <dbReference type="ARBA" id="ARBA00047960"/>
    </source>
</evidence>
<comment type="catalytic activity">
    <reaction evidence="4">
        <text>RX + glutathione = an S-substituted glutathione + a halide anion + H(+)</text>
        <dbReference type="Rhea" id="RHEA:16437"/>
        <dbReference type="ChEBI" id="CHEBI:15378"/>
        <dbReference type="ChEBI" id="CHEBI:16042"/>
        <dbReference type="ChEBI" id="CHEBI:17792"/>
        <dbReference type="ChEBI" id="CHEBI:57925"/>
        <dbReference type="ChEBI" id="CHEBI:90779"/>
        <dbReference type="EC" id="2.5.1.18"/>
    </reaction>
</comment>
<dbReference type="EMBL" id="CP017818">
    <property type="protein sequence ID" value="APA09444.1"/>
    <property type="molecule type" value="Genomic_DNA"/>
</dbReference>
<dbReference type="InterPro" id="IPR004045">
    <property type="entry name" value="Glutathione_S-Trfase_N"/>
</dbReference>
<dbReference type="InterPro" id="IPR036282">
    <property type="entry name" value="Glutathione-S-Trfase_C_sf"/>
</dbReference>
<dbReference type="PANTHER" id="PTHR44051:SF20">
    <property type="entry name" value="GLUTATHIONE TRANSFERASE 1 (EUROFUNG)"/>
    <property type="match status" value="1"/>
</dbReference>
<gene>
    <name evidence="6" type="ORF">sscle_05g042140</name>
</gene>
<organism evidence="6 7">
    <name type="scientific">Sclerotinia sclerotiorum (strain ATCC 18683 / 1980 / Ss-1)</name>
    <name type="common">White mold</name>
    <name type="synonym">Whetzelinia sclerotiorum</name>
    <dbReference type="NCBI Taxonomy" id="665079"/>
    <lineage>
        <taxon>Eukaryota</taxon>
        <taxon>Fungi</taxon>
        <taxon>Dikarya</taxon>
        <taxon>Ascomycota</taxon>
        <taxon>Pezizomycotina</taxon>
        <taxon>Leotiomycetes</taxon>
        <taxon>Helotiales</taxon>
        <taxon>Sclerotiniaceae</taxon>
        <taxon>Sclerotinia</taxon>
    </lineage>
</organism>
<evidence type="ECO:0000313" key="6">
    <source>
        <dbReference type="EMBL" id="APA09444.1"/>
    </source>
</evidence>
<dbReference type="SUPFAM" id="SSF52833">
    <property type="entry name" value="Thioredoxin-like"/>
    <property type="match status" value="1"/>
</dbReference>
<sequence>MTKPIEVIMVLEELNIPYEIKTVRFEDIKKPPFIDLNPNGRAPAIKDPNTNLTLWESGAIVLYLIEHYDKEKKLTYESLQEKAILTQWLMFQMSGQGPYFGQCGWFNVLHSEKVPSAIERYNTEIRRILRVLDDTLSAEDNPIREFPNVDAWHSRVTARRTWKKCMEIRAGLMEELGLMSNGMPKGVGNMEEYQARIKKEESAVKAWAYCYRDES</sequence>
<evidence type="ECO:0000256" key="1">
    <source>
        <dbReference type="ARBA" id="ARBA00007409"/>
    </source>
</evidence>
<dbReference type="InterPro" id="IPR040079">
    <property type="entry name" value="Glutathione_S-Trfase"/>
</dbReference>
<dbReference type="SUPFAM" id="SSF47616">
    <property type="entry name" value="GST C-terminal domain-like"/>
    <property type="match status" value="1"/>
</dbReference>
<dbReference type="GO" id="GO:0004364">
    <property type="term" value="F:glutathione transferase activity"/>
    <property type="evidence" value="ECO:0007669"/>
    <property type="project" value="UniProtKB-EC"/>
</dbReference>
<reference evidence="7" key="1">
    <citation type="journal article" date="2017" name="Genome Biol. Evol.">
        <title>The complete genome sequence of the phytopathogenic fungus Sclerotinia sclerotiorum reveals insights into the genome architecture of broad host range pathogens.</title>
        <authorList>
            <person name="Derbyshire M."/>
            <person name="Denton-Giles M."/>
            <person name="Hegedus D."/>
            <person name="Seifbarghy S."/>
            <person name="Rollins J."/>
            <person name="van Kan J."/>
            <person name="Seidl M.F."/>
            <person name="Faino L."/>
            <person name="Mbengue M."/>
            <person name="Navaud O."/>
            <person name="Raffaele S."/>
            <person name="Hammond-Kosack K."/>
            <person name="Heard S."/>
            <person name="Oliver R."/>
        </authorList>
    </citation>
    <scope>NUCLEOTIDE SEQUENCE [LARGE SCALE GENOMIC DNA]</scope>
    <source>
        <strain evidence="7">ATCC 18683 / 1980 / Ss-1</strain>
    </source>
</reference>
<dbReference type="VEuPathDB" id="FungiDB:sscle_05g042140"/>
<accession>A0A1D9Q3B7</accession>
<dbReference type="CDD" id="cd03048">
    <property type="entry name" value="GST_N_Ure2p_like"/>
    <property type="match status" value="1"/>
</dbReference>
<protein>
    <recommendedName>
        <fullName evidence="2">glutathione transferase</fullName>
        <ecNumber evidence="2">2.5.1.18</ecNumber>
    </recommendedName>
</protein>
<dbReference type="SFLD" id="SFLDS00019">
    <property type="entry name" value="Glutathione_Transferase_(cytos"/>
    <property type="match status" value="1"/>
</dbReference>
<dbReference type="RefSeq" id="XP_001587218.1">
    <property type="nucleotide sequence ID" value="XM_001587168.1"/>
</dbReference>
<dbReference type="Pfam" id="PF13409">
    <property type="entry name" value="GST_N_2"/>
    <property type="match status" value="1"/>
</dbReference>
<dbReference type="SFLD" id="SFLDG00358">
    <property type="entry name" value="Main_(cytGST)"/>
    <property type="match status" value="1"/>
</dbReference>
<dbReference type="OrthoDB" id="422574at2759"/>
<feature type="domain" description="GST N-terminal" evidence="5">
    <location>
        <begin position="1"/>
        <end position="72"/>
    </location>
</feature>
<dbReference type="InterPro" id="IPR036249">
    <property type="entry name" value="Thioredoxin-like_sf"/>
</dbReference>
<name>A0A1D9Q3B7_SCLS1</name>